<dbReference type="SMART" id="SM00360">
    <property type="entry name" value="RRM"/>
    <property type="match status" value="1"/>
</dbReference>
<evidence type="ECO:0000256" key="2">
    <source>
        <dbReference type="PROSITE-ProRule" id="PRU00176"/>
    </source>
</evidence>
<evidence type="ECO:0000259" key="3">
    <source>
        <dbReference type="PROSITE" id="PS50102"/>
    </source>
</evidence>
<protein>
    <recommendedName>
        <fullName evidence="3">RRM domain-containing protein</fullName>
    </recommendedName>
</protein>
<dbReference type="PROSITE" id="PS50102">
    <property type="entry name" value="RRM"/>
    <property type="match status" value="1"/>
</dbReference>
<evidence type="ECO:0000256" key="1">
    <source>
        <dbReference type="ARBA" id="ARBA00022884"/>
    </source>
</evidence>
<dbReference type="Ensembl" id="ENSEBUT00000024638.1">
    <property type="protein sequence ID" value="ENSEBUP00000024062.1"/>
    <property type="gene ID" value="ENSEBUG00000014816.1"/>
</dbReference>
<dbReference type="AlphaFoldDB" id="A0A8C4R1Z0"/>
<dbReference type="InterPro" id="IPR050441">
    <property type="entry name" value="RBM"/>
</dbReference>
<dbReference type="InterPro" id="IPR000504">
    <property type="entry name" value="RRM_dom"/>
</dbReference>
<accession>A0A8C4R1Z0</accession>
<dbReference type="GeneTree" id="ENSGT00940000163524"/>
<dbReference type="InterPro" id="IPR035979">
    <property type="entry name" value="RBD_domain_sf"/>
</dbReference>
<feature type="domain" description="RRM" evidence="3">
    <location>
        <begin position="7"/>
        <end position="71"/>
    </location>
</feature>
<dbReference type="Pfam" id="PF00076">
    <property type="entry name" value="RRM_1"/>
    <property type="match status" value="1"/>
</dbReference>
<dbReference type="GO" id="GO:0003723">
    <property type="term" value="F:RNA binding"/>
    <property type="evidence" value="ECO:0007669"/>
    <property type="project" value="UniProtKB-UniRule"/>
</dbReference>
<reference evidence="4" key="2">
    <citation type="submission" date="2025-09" db="UniProtKB">
        <authorList>
            <consortium name="Ensembl"/>
        </authorList>
    </citation>
    <scope>IDENTIFICATION</scope>
</reference>
<keyword evidence="1 2" id="KW-0694">RNA-binding</keyword>
<dbReference type="OMA" id="SKDCENA"/>
<proteinExistence type="predicted"/>
<dbReference type="PANTHER" id="PTHR48034">
    <property type="entry name" value="TRANSFORMER-2 SEX-DETERMINING PROTEIN-RELATED"/>
    <property type="match status" value="1"/>
</dbReference>
<dbReference type="SUPFAM" id="SSF54928">
    <property type="entry name" value="RNA-binding domain, RBD"/>
    <property type="match status" value="1"/>
</dbReference>
<keyword evidence="5" id="KW-1185">Reference proteome</keyword>
<reference evidence="4" key="1">
    <citation type="submission" date="2025-08" db="UniProtKB">
        <authorList>
            <consortium name="Ensembl"/>
        </authorList>
    </citation>
    <scope>IDENTIFICATION</scope>
</reference>
<sequence length="93" mass="10640">MSEENVGKLFVGGLNFDTTEDVLDSIFCKYGPLLEVLLMKDRETHRSRGFAFVTFENPDDAKDAEKDLNGKVGEFFLQLFALHYFIQFCGLSY</sequence>
<organism evidence="4 5">
    <name type="scientific">Eptatretus burgeri</name>
    <name type="common">Inshore hagfish</name>
    <dbReference type="NCBI Taxonomy" id="7764"/>
    <lineage>
        <taxon>Eukaryota</taxon>
        <taxon>Metazoa</taxon>
        <taxon>Chordata</taxon>
        <taxon>Craniata</taxon>
        <taxon>Vertebrata</taxon>
        <taxon>Cyclostomata</taxon>
        <taxon>Myxini</taxon>
        <taxon>Myxiniformes</taxon>
        <taxon>Myxinidae</taxon>
        <taxon>Eptatretinae</taxon>
        <taxon>Eptatretus</taxon>
    </lineage>
</organism>
<evidence type="ECO:0000313" key="5">
    <source>
        <dbReference type="Proteomes" id="UP000694388"/>
    </source>
</evidence>
<dbReference type="Proteomes" id="UP000694388">
    <property type="component" value="Unplaced"/>
</dbReference>
<evidence type="ECO:0000313" key="4">
    <source>
        <dbReference type="Ensembl" id="ENSEBUP00000024062.1"/>
    </source>
</evidence>
<name>A0A8C4R1Z0_EPTBU</name>
<dbReference type="InterPro" id="IPR012677">
    <property type="entry name" value="Nucleotide-bd_a/b_plait_sf"/>
</dbReference>
<dbReference type="Gene3D" id="3.30.70.330">
    <property type="match status" value="1"/>
</dbReference>